<sequence length="195" mass="20881">MTENTNSGASKYQTYLIMKNTASSLGFIALVLVLLIGATPRQSFIYSNLFSFLWTGLKVGGLQGGEWLVLIACGLLALTVILGQINLMRYVKIKGTDKVLQWLTSCLGIIASLLMGYCLLVGLVLVPGIFSLLLLILLAASLALAIVNLFVGMDFSFAPVTSSQSSTDSSLSQPAQSKQATDKSVAEEEENSPFF</sequence>
<dbReference type="AlphaFoldDB" id="A0A380JHZ9"/>
<accession>A0A380JHZ9</accession>
<dbReference type="RefSeq" id="WP_115325167.1">
    <property type="nucleotide sequence ID" value="NZ_UHFA01000002.1"/>
</dbReference>
<name>A0A380JHZ9_STRDO</name>
<feature type="transmembrane region" description="Helical" evidence="2">
    <location>
        <begin position="99"/>
        <end position="123"/>
    </location>
</feature>
<proteinExistence type="predicted"/>
<keyword evidence="2" id="KW-0472">Membrane</keyword>
<keyword evidence="2" id="KW-1133">Transmembrane helix</keyword>
<dbReference type="Proteomes" id="UP000254082">
    <property type="component" value="Unassembled WGS sequence"/>
</dbReference>
<dbReference type="EMBL" id="UHFA01000002">
    <property type="protein sequence ID" value="SUN37256.1"/>
    <property type="molecule type" value="Genomic_DNA"/>
</dbReference>
<feature type="region of interest" description="Disordered" evidence="1">
    <location>
        <begin position="162"/>
        <end position="195"/>
    </location>
</feature>
<dbReference type="OrthoDB" id="9951091at2"/>
<feature type="compositionally biased region" description="Low complexity" evidence="1">
    <location>
        <begin position="162"/>
        <end position="177"/>
    </location>
</feature>
<keyword evidence="4" id="KW-1185">Reference proteome</keyword>
<gene>
    <name evidence="3" type="ORF">NCTC11391_02016</name>
</gene>
<feature type="transmembrane region" description="Helical" evidence="2">
    <location>
        <begin position="129"/>
        <end position="151"/>
    </location>
</feature>
<evidence type="ECO:0000256" key="2">
    <source>
        <dbReference type="SAM" id="Phobius"/>
    </source>
</evidence>
<feature type="transmembrane region" description="Helical" evidence="2">
    <location>
        <begin position="67"/>
        <end position="87"/>
    </location>
</feature>
<organism evidence="3 4">
    <name type="scientific">Streptococcus downei MFe28</name>
    <dbReference type="NCBI Taxonomy" id="764290"/>
    <lineage>
        <taxon>Bacteria</taxon>
        <taxon>Bacillati</taxon>
        <taxon>Bacillota</taxon>
        <taxon>Bacilli</taxon>
        <taxon>Lactobacillales</taxon>
        <taxon>Streptococcaceae</taxon>
        <taxon>Streptococcus</taxon>
    </lineage>
</organism>
<evidence type="ECO:0000313" key="3">
    <source>
        <dbReference type="EMBL" id="SUN37256.1"/>
    </source>
</evidence>
<protein>
    <submittedName>
        <fullName evidence="3">Uncharacterized protein</fullName>
    </submittedName>
</protein>
<reference evidence="3 4" key="1">
    <citation type="submission" date="2018-06" db="EMBL/GenBank/DDBJ databases">
        <authorList>
            <consortium name="Pathogen Informatics"/>
            <person name="Doyle S."/>
        </authorList>
    </citation>
    <scope>NUCLEOTIDE SEQUENCE [LARGE SCALE GENOMIC DNA]</scope>
    <source>
        <strain evidence="4">NCTC 11391</strain>
    </source>
</reference>
<evidence type="ECO:0000256" key="1">
    <source>
        <dbReference type="SAM" id="MobiDB-lite"/>
    </source>
</evidence>
<evidence type="ECO:0000313" key="4">
    <source>
        <dbReference type="Proteomes" id="UP000254082"/>
    </source>
</evidence>
<keyword evidence="2" id="KW-0812">Transmembrane</keyword>